<name>A0A1D2N101_ORCCI</name>
<evidence type="ECO:0000256" key="1">
    <source>
        <dbReference type="SAM" id="Phobius"/>
    </source>
</evidence>
<keyword evidence="1" id="KW-1133">Transmembrane helix</keyword>
<organism evidence="2 3">
    <name type="scientific">Orchesella cincta</name>
    <name type="common">Springtail</name>
    <name type="synonym">Podura cincta</name>
    <dbReference type="NCBI Taxonomy" id="48709"/>
    <lineage>
        <taxon>Eukaryota</taxon>
        <taxon>Metazoa</taxon>
        <taxon>Ecdysozoa</taxon>
        <taxon>Arthropoda</taxon>
        <taxon>Hexapoda</taxon>
        <taxon>Collembola</taxon>
        <taxon>Entomobryomorpha</taxon>
        <taxon>Entomobryoidea</taxon>
        <taxon>Orchesellidae</taxon>
        <taxon>Orchesellinae</taxon>
        <taxon>Orchesella</taxon>
    </lineage>
</organism>
<comment type="caution">
    <text evidence="2">The sequence shown here is derived from an EMBL/GenBank/DDBJ whole genome shotgun (WGS) entry which is preliminary data.</text>
</comment>
<accession>A0A1D2N101</accession>
<dbReference type="Proteomes" id="UP000094527">
    <property type="component" value="Unassembled WGS sequence"/>
</dbReference>
<feature type="transmembrane region" description="Helical" evidence="1">
    <location>
        <begin position="92"/>
        <end position="115"/>
    </location>
</feature>
<evidence type="ECO:0000313" key="3">
    <source>
        <dbReference type="Proteomes" id="UP000094527"/>
    </source>
</evidence>
<feature type="transmembrane region" description="Helical" evidence="1">
    <location>
        <begin position="151"/>
        <end position="172"/>
    </location>
</feature>
<reference evidence="2 3" key="1">
    <citation type="journal article" date="2016" name="Genome Biol. Evol.">
        <title>Gene Family Evolution Reflects Adaptation to Soil Environmental Stressors in the Genome of the Collembolan Orchesella cincta.</title>
        <authorList>
            <person name="Faddeeva-Vakhrusheva A."/>
            <person name="Derks M.F."/>
            <person name="Anvar S.Y."/>
            <person name="Agamennone V."/>
            <person name="Suring W."/>
            <person name="Smit S."/>
            <person name="van Straalen N.M."/>
            <person name="Roelofs D."/>
        </authorList>
    </citation>
    <scope>NUCLEOTIDE SEQUENCE [LARGE SCALE GENOMIC DNA]</scope>
    <source>
        <tissue evidence="2">Mixed pool</tissue>
    </source>
</reference>
<keyword evidence="3" id="KW-1185">Reference proteome</keyword>
<keyword evidence="1" id="KW-0812">Transmembrane</keyword>
<proteinExistence type="predicted"/>
<dbReference type="EMBL" id="LJIJ01000306">
    <property type="protein sequence ID" value="ODM98977.1"/>
    <property type="molecule type" value="Genomic_DNA"/>
</dbReference>
<dbReference type="AlphaFoldDB" id="A0A1D2N101"/>
<gene>
    <name evidence="2" type="ORF">Ocin01_07700</name>
</gene>
<evidence type="ECO:0000313" key="2">
    <source>
        <dbReference type="EMBL" id="ODM98977.1"/>
    </source>
</evidence>
<protein>
    <submittedName>
        <fullName evidence="2">Uncharacterized protein</fullName>
    </submittedName>
</protein>
<sequence length="215" mass="23737">MNSPSFVDCNSPGYDCYTGYGREDELEPVQNYSTIPPELTEEYLEAQRRAEEAVQMMEDSLAIFESLYWAILWDNATTSFISWTLWLKVKLIAFGVELLACFLAGSVLLAVLGILLGCVGPLRIKNLALLVVTFIISSTFAWGSIEFAATSIIGLLLWMFIFVSRMTACEVVKEEAGGGSKSMVVVNCKFWYAGSRTLSVNVSEGLIGVLSDDYD</sequence>
<keyword evidence="1" id="KW-0472">Membrane</keyword>